<sequence length="192" mass="23261">MKYTRKHKDEYRYISEEKDRILQLIKYCEWKNCDNKGIYKAPKNRLFLREFHWFCLEHVKLYNSQWDYFSGSSQKEIEKEVREDMTWHRPTWPMGVNNNIFNIKLNDPYTVFKNKKFKSSNENNINRKSNTKIVNAFTVLELKMNSSLPEVKRRYKTLVKKYHPDANKGEKNTSDRLIKINAAYSFLLKKLS</sequence>
<dbReference type="Gene3D" id="1.10.287.110">
    <property type="entry name" value="DnaJ domain"/>
    <property type="match status" value="1"/>
</dbReference>
<dbReference type="PRINTS" id="PR00625">
    <property type="entry name" value="JDOMAIN"/>
</dbReference>
<dbReference type="InterPro" id="IPR001623">
    <property type="entry name" value="DnaJ_domain"/>
</dbReference>
<dbReference type="SMART" id="SM00271">
    <property type="entry name" value="DnaJ"/>
    <property type="match status" value="1"/>
</dbReference>
<reference evidence="2" key="1">
    <citation type="submission" date="2018-05" db="EMBL/GenBank/DDBJ databases">
        <authorList>
            <person name="Lanie J.A."/>
            <person name="Ng W.-L."/>
            <person name="Kazmierczak K.M."/>
            <person name="Andrzejewski T.M."/>
            <person name="Davidsen T.M."/>
            <person name="Wayne K.J."/>
            <person name="Tettelin H."/>
            <person name="Glass J.I."/>
            <person name="Rusch D."/>
            <person name="Podicherti R."/>
            <person name="Tsui H.-C.T."/>
            <person name="Winkler M.E."/>
        </authorList>
    </citation>
    <scope>NUCLEOTIDE SEQUENCE</scope>
</reference>
<dbReference type="SUPFAM" id="SSF46565">
    <property type="entry name" value="Chaperone J-domain"/>
    <property type="match status" value="1"/>
</dbReference>
<feature type="domain" description="J" evidence="1">
    <location>
        <begin position="135"/>
        <end position="192"/>
    </location>
</feature>
<gene>
    <name evidence="2" type="ORF">METZ01_LOCUS336126</name>
</gene>
<accession>A0A382QF83</accession>
<dbReference type="InterPro" id="IPR036869">
    <property type="entry name" value="J_dom_sf"/>
</dbReference>
<dbReference type="PROSITE" id="PS50076">
    <property type="entry name" value="DNAJ_2"/>
    <property type="match status" value="1"/>
</dbReference>
<dbReference type="PANTHER" id="PTHR44733:SF1">
    <property type="entry name" value="DNAJ HOMOLOG SUBFAMILY C MEMBER 22"/>
    <property type="match status" value="1"/>
</dbReference>
<protein>
    <recommendedName>
        <fullName evidence="1">J domain-containing protein</fullName>
    </recommendedName>
</protein>
<dbReference type="GO" id="GO:0016020">
    <property type="term" value="C:membrane"/>
    <property type="evidence" value="ECO:0007669"/>
    <property type="project" value="TreeGrafter"/>
</dbReference>
<dbReference type="CDD" id="cd06257">
    <property type="entry name" value="DnaJ"/>
    <property type="match status" value="1"/>
</dbReference>
<evidence type="ECO:0000259" key="1">
    <source>
        <dbReference type="PROSITE" id="PS50076"/>
    </source>
</evidence>
<dbReference type="Pfam" id="PF00226">
    <property type="entry name" value="DnaJ"/>
    <property type="match status" value="1"/>
</dbReference>
<dbReference type="EMBL" id="UINC01113570">
    <property type="protein sequence ID" value="SVC83272.1"/>
    <property type="molecule type" value="Genomic_DNA"/>
</dbReference>
<proteinExistence type="predicted"/>
<name>A0A382QF83_9ZZZZ</name>
<dbReference type="AlphaFoldDB" id="A0A382QF83"/>
<dbReference type="PANTHER" id="PTHR44733">
    <property type="entry name" value="DNAJ HOMOLOG SUBFAMILY C MEMBER 22"/>
    <property type="match status" value="1"/>
</dbReference>
<organism evidence="2">
    <name type="scientific">marine metagenome</name>
    <dbReference type="NCBI Taxonomy" id="408172"/>
    <lineage>
        <taxon>unclassified sequences</taxon>
        <taxon>metagenomes</taxon>
        <taxon>ecological metagenomes</taxon>
    </lineage>
</organism>
<evidence type="ECO:0000313" key="2">
    <source>
        <dbReference type="EMBL" id="SVC83272.1"/>
    </source>
</evidence>